<proteinExistence type="predicted"/>
<dbReference type="InterPro" id="IPR015315">
    <property type="entry name" value="DUF1963"/>
</dbReference>
<dbReference type="PANTHER" id="PTHR36436">
    <property type="entry name" value="SLL5081 PROTEIN"/>
    <property type="match status" value="1"/>
</dbReference>
<dbReference type="Proteomes" id="UP000706031">
    <property type="component" value="Unassembled WGS sequence"/>
</dbReference>
<accession>A0ABS7KFY4</accession>
<dbReference type="RefSeq" id="WP_221787850.1">
    <property type="nucleotide sequence ID" value="NZ_JACLIC010000010.1"/>
</dbReference>
<keyword evidence="2" id="KW-1185">Reference proteome</keyword>
<dbReference type="SUPFAM" id="SSF103032">
    <property type="entry name" value="Hypothetical protein YwqG"/>
    <property type="match status" value="1"/>
</dbReference>
<reference evidence="1 2" key="1">
    <citation type="submission" date="2020-08" db="EMBL/GenBank/DDBJ databases">
        <title>Fungal Genomes of the International Space Station.</title>
        <authorList>
            <person name="Seuylemezian A."/>
            <person name="Singh N.K."/>
            <person name="Wood J."/>
            <person name="Venkateswaran K."/>
        </authorList>
    </citation>
    <scope>NUCLEOTIDE SEQUENCE [LARGE SCALE GENOMIC DNA]</scope>
    <source>
        <strain evidence="1 2">S/N-304-OC-R4</strain>
    </source>
</reference>
<evidence type="ECO:0000313" key="2">
    <source>
        <dbReference type="Proteomes" id="UP000706031"/>
    </source>
</evidence>
<evidence type="ECO:0000313" key="1">
    <source>
        <dbReference type="EMBL" id="MBY0203044.1"/>
    </source>
</evidence>
<comment type="caution">
    <text evidence="1">The sequence shown here is derived from an EMBL/GenBank/DDBJ whole genome shotgun (WGS) entry which is preliminary data.</text>
</comment>
<gene>
    <name evidence="1" type="ORF">H7T88_07390</name>
</gene>
<sequence>MQTTITPEFTIHVQAPFSSVQVIGSIVIARCVPVTMLSSSMSIWISEADDTEEPETPSAHLSRIIDGYGDIMDRHELLIAGLAGEYVKQRDRLVDKDDGIDVSWYRLRTMFYLEGKGTILSATAMCSEGELEVIEKAFIQTLASIQFHSSFKSLQPVSEQSTESSVPNDDPWEQLLHTAMESMEQIDQMEPSSDVREEISPLKKLENAQHIHVEELFQHALTQTGLQKHSDELRAIAQSAFTLIEAGSAPAELCAITRIGGGPDLPEGVAWPRNEDGLHYNFLAQINLSDLPESIEYLPSSGCLTFMSDTDLRGGKVLYWPESSHYIHHPLPEDAEDLANSVMQMLIWSSEHNRLVVSQDQLHHLKAHTVADGTLSFERFGQPVLALASEYEISLEPQTMRILPLLTLPDSSSAYSSIGLLDPFPVISTFRECMHIGHGPQHQLLGHHRSTAPATARAVSHAQQQGWQELTCHEDWFVLLALQSGGKAGFQFDDYGEFIYLANVKDTCHGNFSRVFTYLELE</sequence>
<dbReference type="InterPro" id="IPR035948">
    <property type="entry name" value="YwqG-like_sf"/>
</dbReference>
<organism evidence="1 2">
    <name type="scientific">Paenibacillus cucumis</name>
    <name type="common">ex Kampfer et al. 2016</name>
    <dbReference type="NCBI Taxonomy" id="1776858"/>
    <lineage>
        <taxon>Bacteria</taxon>
        <taxon>Bacillati</taxon>
        <taxon>Bacillota</taxon>
        <taxon>Bacilli</taxon>
        <taxon>Bacillales</taxon>
        <taxon>Paenibacillaceae</taxon>
        <taxon>Paenibacillus</taxon>
    </lineage>
</organism>
<name>A0ABS7KFY4_9BACL</name>
<dbReference type="EMBL" id="JACLIC010000010">
    <property type="protein sequence ID" value="MBY0203044.1"/>
    <property type="molecule type" value="Genomic_DNA"/>
</dbReference>
<dbReference type="Gene3D" id="2.30.320.10">
    <property type="entry name" value="YwqG-like"/>
    <property type="match status" value="1"/>
</dbReference>
<protein>
    <submittedName>
        <fullName evidence="1">DUF1963 domain-containing protein</fullName>
    </submittedName>
</protein>
<dbReference type="Pfam" id="PF09234">
    <property type="entry name" value="DUF1963"/>
    <property type="match status" value="1"/>
</dbReference>
<dbReference type="PANTHER" id="PTHR36436:SF6">
    <property type="entry name" value="SLL5081 PROTEIN"/>
    <property type="match status" value="1"/>
</dbReference>